<protein>
    <recommendedName>
        <fullName evidence="7">THAP-type domain-containing protein</fullName>
    </recommendedName>
</protein>
<keyword evidence="6" id="KW-1133">Transmembrane helix</keyword>
<dbReference type="SMART" id="SM00692">
    <property type="entry name" value="DM3"/>
    <property type="match status" value="1"/>
</dbReference>
<proteinExistence type="predicted"/>
<evidence type="ECO:0000256" key="4">
    <source>
        <dbReference type="ARBA" id="ARBA00023125"/>
    </source>
</evidence>
<dbReference type="InterPro" id="IPR006612">
    <property type="entry name" value="THAP_Znf"/>
</dbReference>
<dbReference type="PROSITE" id="PS50950">
    <property type="entry name" value="ZF_THAP"/>
    <property type="match status" value="1"/>
</dbReference>
<evidence type="ECO:0000256" key="3">
    <source>
        <dbReference type="ARBA" id="ARBA00022833"/>
    </source>
</evidence>
<evidence type="ECO:0000256" key="5">
    <source>
        <dbReference type="PROSITE-ProRule" id="PRU00309"/>
    </source>
</evidence>
<evidence type="ECO:0000313" key="9">
    <source>
        <dbReference type="Proteomes" id="UP000265140"/>
    </source>
</evidence>
<dbReference type="Proteomes" id="UP000265140">
    <property type="component" value="Chromosome 11"/>
</dbReference>
<reference evidence="8" key="2">
    <citation type="submission" date="2025-08" db="UniProtKB">
        <authorList>
            <consortium name="Ensembl"/>
        </authorList>
    </citation>
    <scope>IDENTIFICATION</scope>
</reference>
<keyword evidence="9" id="KW-1185">Reference proteome</keyword>
<reference evidence="8" key="3">
    <citation type="submission" date="2025-09" db="UniProtKB">
        <authorList>
            <consortium name="Ensembl"/>
        </authorList>
    </citation>
    <scope>IDENTIFICATION</scope>
</reference>
<sequence>MSKHHLNCAVVGCKEEHKTLHRVPAAEDRRVAWLELIFEGNVPATVVKKLSVCANHFETGCFSNFGKYKVGLAKKLLLKECAIPTLRGIPLGPREGASVSGPCLYLVCPLHGRVLTCICGCSDVLCCQTMVFRSVPVQISQPSNIGFQPCSLCTENSPDSLNLLMILCSANFFIVALFACAILHRVVNPFPSSLPTDPCHHITDLLPIDLNSCDIPPGKFFLHYTTIKTNKILEHH</sequence>
<name>A0AAY5L2W1_ESOLU</name>
<keyword evidence="6" id="KW-0472">Membrane</keyword>
<dbReference type="Ensembl" id="ENSELUT00000096421.1">
    <property type="protein sequence ID" value="ENSELUP00000095449.1"/>
    <property type="gene ID" value="ENSELUG00000036286.1"/>
</dbReference>
<dbReference type="SMART" id="SM00980">
    <property type="entry name" value="THAP"/>
    <property type="match status" value="1"/>
</dbReference>
<evidence type="ECO:0000256" key="6">
    <source>
        <dbReference type="SAM" id="Phobius"/>
    </source>
</evidence>
<dbReference type="SUPFAM" id="SSF57716">
    <property type="entry name" value="Glucocorticoid receptor-like (DNA-binding domain)"/>
    <property type="match status" value="1"/>
</dbReference>
<gene>
    <name evidence="8" type="primary">GM2A</name>
</gene>
<feature type="transmembrane region" description="Helical" evidence="6">
    <location>
        <begin position="161"/>
        <end position="183"/>
    </location>
</feature>
<dbReference type="GO" id="GO:0008270">
    <property type="term" value="F:zinc ion binding"/>
    <property type="evidence" value="ECO:0007669"/>
    <property type="project" value="UniProtKB-KW"/>
</dbReference>
<feature type="domain" description="THAP-type" evidence="7">
    <location>
        <begin position="1"/>
        <end position="87"/>
    </location>
</feature>
<dbReference type="Pfam" id="PF05485">
    <property type="entry name" value="THAP"/>
    <property type="match status" value="1"/>
</dbReference>
<keyword evidence="4 5" id="KW-0238">DNA-binding</keyword>
<organism evidence="8 9">
    <name type="scientific">Esox lucius</name>
    <name type="common">Northern pike</name>
    <dbReference type="NCBI Taxonomy" id="8010"/>
    <lineage>
        <taxon>Eukaryota</taxon>
        <taxon>Metazoa</taxon>
        <taxon>Chordata</taxon>
        <taxon>Craniata</taxon>
        <taxon>Vertebrata</taxon>
        <taxon>Euteleostomi</taxon>
        <taxon>Actinopterygii</taxon>
        <taxon>Neopterygii</taxon>
        <taxon>Teleostei</taxon>
        <taxon>Protacanthopterygii</taxon>
        <taxon>Esociformes</taxon>
        <taxon>Esocidae</taxon>
        <taxon>Esox</taxon>
    </lineage>
</organism>
<reference evidence="8 9" key="1">
    <citation type="submission" date="2020-02" db="EMBL/GenBank/DDBJ databases">
        <title>Esox lucius (northern pike) genome, fEsoLuc1, primary haplotype.</title>
        <authorList>
            <person name="Myers G."/>
            <person name="Karagic N."/>
            <person name="Meyer A."/>
            <person name="Pippel M."/>
            <person name="Reichard M."/>
            <person name="Winkler S."/>
            <person name="Tracey A."/>
            <person name="Sims Y."/>
            <person name="Howe K."/>
            <person name="Rhie A."/>
            <person name="Formenti G."/>
            <person name="Durbin R."/>
            <person name="Fedrigo O."/>
            <person name="Jarvis E.D."/>
        </authorList>
    </citation>
    <scope>NUCLEOTIDE SEQUENCE [LARGE SCALE GENOMIC DNA]</scope>
</reference>
<dbReference type="GeneTree" id="ENSGT01060000249994"/>
<keyword evidence="2 5" id="KW-0863">Zinc-finger</keyword>
<evidence type="ECO:0000256" key="2">
    <source>
        <dbReference type="ARBA" id="ARBA00022771"/>
    </source>
</evidence>
<dbReference type="GO" id="GO:0003677">
    <property type="term" value="F:DNA binding"/>
    <property type="evidence" value="ECO:0007669"/>
    <property type="project" value="UniProtKB-UniRule"/>
</dbReference>
<keyword evidence="1" id="KW-0479">Metal-binding</keyword>
<evidence type="ECO:0000313" key="8">
    <source>
        <dbReference type="Ensembl" id="ENSELUP00000095449.1"/>
    </source>
</evidence>
<evidence type="ECO:0000259" key="7">
    <source>
        <dbReference type="PROSITE" id="PS50950"/>
    </source>
</evidence>
<keyword evidence="3" id="KW-0862">Zinc</keyword>
<dbReference type="AlphaFoldDB" id="A0AAY5L2W1"/>
<keyword evidence="6" id="KW-0812">Transmembrane</keyword>
<evidence type="ECO:0000256" key="1">
    <source>
        <dbReference type="ARBA" id="ARBA00022723"/>
    </source>
</evidence>
<accession>A0AAY5L2W1</accession>